<sequence>MKTKMNRQLILSMGFILTSVIATAQGFTYNEETDGDLSDQFDAPSGPFILEVGDNSITADQQGNPRDIDYITITLPPDLQLDQLVLDSYTAEGTNNEAFLGLQEGNAFTTDAMTTTASDLLGGMTYGSGNLDTDLLPQIGQLGTGFTPPLPTGAYTFWLNQTGPNSQATLRFVVSGTLATEDVTTQNDIVIYPNPVRETLHISAPNTTVEKLEIYNITGQLIVSQATLSPVTFSGTPSGIYFVKVFTSSGIITQKINKL</sequence>
<dbReference type="Pfam" id="PF18962">
    <property type="entry name" value="Por_Secre_tail"/>
    <property type="match status" value="1"/>
</dbReference>
<keyword evidence="1 2" id="KW-0732">Signal</keyword>
<protein>
    <recommendedName>
        <fullName evidence="3">Secretion system C-terminal sorting domain-containing protein</fullName>
    </recommendedName>
</protein>
<dbReference type="PATRIC" id="fig|1300343.5.peg.2077"/>
<organism evidence="4 5">
    <name type="scientific">Dokdonia donghaensis DSW-1</name>
    <dbReference type="NCBI Taxonomy" id="1300343"/>
    <lineage>
        <taxon>Bacteria</taxon>
        <taxon>Pseudomonadati</taxon>
        <taxon>Bacteroidota</taxon>
        <taxon>Flavobacteriia</taxon>
        <taxon>Flavobacteriales</taxon>
        <taxon>Flavobacteriaceae</taxon>
        <taxon>Dokdonia</taxon>
    </lineage>
</organism>
<dbReference type="AlphaFoldDB" id="A0A0A2GZE3"/>
<dbReference type="NCBIfam" id="TIGR04183">
    <property type="entry name" value="Por_Secre_tail"/>
    <property type="match status" value="1"/>
</dbReference>
<feature type="domain" description="Secretion system C-terminal sorting" evidence="3">
    <location>
        <begin position="191"/>
        <end position="256"/>
    </location>
</feature>
<feature type="chain" id="PRO_5001999422" description="Secretion system C-terminal sorting domain-containing protein" evidence="2">
    <location>
        <begin position="25"/>
        <end position="259"/>
    </location>
</feature>
<evidence type="ECO:0000256" key="1">
    <source>
        <dbReference type="ARBA" id="ARBA00022729"/>
    </source>
</evidence>
<evidence type="ECO:0000313" key="5">
    <source>
        <dbReference type="Proteomes" id="UP000030140"/>
    </source>
</evidence>
<comment type="caution">
    <text evidence="4">The sequence shown here is derived from an EMBL/GenBank/DDBJ whole genome shotgun (WGS) entry which is preliminary data.</text>
</comment>
<keyword evidence="5" id="KW-1185">Reference proteome</keyword>
<evidence type="ECO:0000313" key="4">
    <source>
        <dbReference type="EMBL" id="KGO05795.1"/>
    </source>
</evidence>
<dbReference type="RefSeq" id="WP_035324826.1">
    <property type="nucleotide sequence ID" value="NZ_CP015125.1"/>
</dbReference>
<dbReference type="KEGG" id="ddo:I597_2063"/>
<name>A0A0A2GZE3_9FLAO</name>
<evidence type="ECO:0000259" key="3">
    <source>
        <dbReference type="Pfam" id="PF18962"/>
    </source>
</evidence>
<gene>
    <name evidence="4" type="ORF">NV36_02340</name>
</gene>
<proteinExistence type="predicted"/>
<accession>A0A0A2GZE3</accession>
<dbReference type="Proteomes" id="UP000030140">
    <property type="component" value="Unassembled WGS sequence"/>
</dbReference>
<feature type="signal peptide" evidence="2">
    <location>
        <begin position="1"/>
        <end position="24"/>
    </location>
</feature>
<reference evidence="4 5" key="1">
    <citation type="submission" date="2014-10" db="EMBL/GenBank/DDBJ databases">
        <title>Draft genome sequence of the proteorhodopsin-containing marine bacterium Dokdonia donghaensis.</title>
        <authorList>
            <person name="Gomez-Consarnau L."/>
            <person name="Gonzalez J.M."/>
            <person name="Riedel T."/>
            <person name="Jaenicke S."/>
            <person name="Wagner-Doebler I."/>
            <person name="Fuhrman J.A."/>
        </authorList>
    </citation>
    <scope>NUCLEOTIDE SEQUENCE [LARGE SCALE GENOMIC DNA]</scope>
    <source>
        <strain evidence="4 5">DSW-1</strain>
    </source>
</reference>
<evidence type="ECO:0000256" key="2">
    <source>
        <dbReference type="SAM" id="SignalP"/>
    </source>
</evidence>
<dbReference type="EMBL" id="JSAQ01000001">
    <property type="protein sequence ID" value="KGO05795.1"/>
    <property type="molecule type" value="Genomic_DNA"/>
</dbReference>
<dbReference type="InterPro" id="IPR026444">
    <property type="entry name" value="Secre_tail"/>
</dbReference>